<evidence type="ECO:0000256" key="9">
    <source>
        <dbReference type="ARBA" id="ARBA00023136"/>
    </source>
</evidence>
<dbReference type="InterPro" id="IPR001881">
    <property type="entry name" value="EGF-like_Ca-bd_dom"/>
</dbReference>
<dbReference type="AlphaFoldDB" id="H3D1J3"/>
<dbReference type="SUPFAM" id="SSF57424">
    <property type="entry name" value="LDL receptor-like module"/>
    <property type="match status" value="6"/>
</dbReference>
<feature type="repeat" description="LDL-receptor class B" evidence="15">
    <location>
        <begin position="487"/>
        <end position="530"/>
    </location>
</feature>
<evidence type="ECO:0000256" key="4">
    <source>
        <dbReference type="ARBA" id="ARBA00022583"/>
    </source>
</evidence>
<accession>H3D1J3</accession>
<dbReference type="InterPro" id="IPR000152">
    <property type="entry name" value="EGF-type_Asp/Asn_hydroxyl_site"/>
</dbReference>
<feature type="disulfide bond" evidence="14">
    <location>
        <begin position="175"/>
        <end position="190"/>
    </location>
</feature>
<keyword evidence="18" id="KW-1185">Reference proteome</keyword>
<feature type="disulfide bond" evidence="14">
    <location>
        <begin position="64"/>
        <end position="79"/>
    </location>
</feature>
<dbReference type="Gene3D" id="2.10.25.10">
    <property type="entry name" value="Laminin"/>
    <property type="match status" value="2"/>
</dbReference>
<dbReference type="SUPFAM" id="SSF57184">
    <property type="entry name" value="Growth factor receptor domain"/>
    <property type="match status" value="1"/>
</dbReference>
<feature type="repeat" description="LDL-receptor class B" evidence="15">
    <location>
        <begin position="531"/>
        <end position="573"/>
    </location>
</feature>
<dbReference type="PROSITE" id="PS01186">
    <property type="entry name" value="EGF_2"/>
    <property type="match status" value="1"/>
</dbReference>
<feature type="disulfide bond" evidence="14">
    <location>
        <begin position="25"/>
        <end position="40"/>
    </location>
</feature>
<feature type="disulfide bond" evidence="14">
    <location>
        <begin position="214"/>
        <end position="229"/>
    </location>
</feature>
<dbReference type="FunFam" id="2.10.25.10:FF:000037">
    <property type="entry name" value="Signal peptide, CUB domain and EGF-like domain-containing 2"/>
    <property type="match status" value="1"/>
</dbReference>
<dbReference type="FunFam" id="2.10.25.10:FF:000240">
    <property type="entry name" value="Vitamin K-dependent protein S"/>
    <property type="match status" value="1"/>
</dbReference>
<evidence type="ECO:0000256" key="12">
    <source>
        <dbReference type="ARBA" id="ARBA00023180"/>
    </source>
</evidence>
<dbReference type="SMART" id="SM00181">
    <property type="entry name" value="EGF"/>
    <property type="match status" value="3"/>
</dbReference>
<dbReference type="PROSITE" id="PS50026">
    <property type="entry name" value="EGF_3"/>
    <property type="match status" value="1"/>
</dbReference>
<dbReference type="Pfam" id="PF00057">
    <property type="entry name" value="Ldl_recept_a"/>
    <property type="match status" value="7"/>
</dbReference>
<dbReference type="InterPro" id="IPR036055">
    <property type="entry name" value="LDL_receptor-like_sf"/>
</dbReference>
<dbReference type="PRINTS" id="PR00261">
    <property type="entry name" value="LDLRECEPTOR"/>
</dbReference>
<evidence type="ECO:0000256" key="10">
    <source>
        <dbReference type="ARBA" id="ARBA00023157"/>
    </source>
</evidence>
<evidence type="ECO:0000256" key="5">
    <source>
        <dbReference type="ARBA" id="ARBA00022692"/>
    </source>
</evidence>
<dbReference type="InterPro" id="IPR026823">
    <property type="entry name" value="cEGF"/>
</dbReference>
<keyword evidence="6" id="KW-0732">Signal</keyword>
<dbReference type="PANTHER" id="PTHR22722">
    <property type="entry name" value="LOW-DENSITY LIPOPROTEIN RECEPTOR-RELATED PROTEIN 2-RELATED"/>
    <property type="match status" value="1"/>
</dbReference>
<keyword evidence="8" id="KW-1133">Transmembrane helix</keyword>
<sequence>GPLKCNLGSQLCSDGSECVRTQHLCDGESDCRDGSDEENCQTTCNNDQFQCAHGRKCIGKDQVCDDMPQCQDGSDELGCVKQTDVCHHHCDNRSRCLPAKFLCDGEWDCLDGTDEANCDQFQCAHGRRCIERDQVCDGVPHCQDRSDELKCSRMMEGCDHQCDDMSRCIPETFLCDGEGDCQDGSDEANCVDKDCGPAEFKCTSGQCVSSVMRCDGHPDCWDQSDEESCTSGAKLCLPHQFQCSSQECLEPALVCNGFINCADGSDEGGSCQTTCTEDEKSGCSQSCYSTPQGTRCHCAAGYRLMEDGRTCVDVDECEGPDVCSHLCINSPGSYHCDCHPGYVMEANGHHCKIRGEPLLLTSIQTDLFLLGLRSGSLDVLSSAAKKAILSVDYDWEEQRVFWVTVDTDSIRWSSLDHKTTGTLIKGIRADSVAVDWLGRNLYWIDGVNSQIVAIRLKKNTVESLAHSVILDEDLDQPRSLALLPQKGLMFWTEIGNVVKIERAGMDGSERRAVVNSSLGWPGGVAVDAIAERVYWADERLGAIGSAMLDGNDIRILQTKETLNPFSLVVFNDMMYWTDAKKRVVRSARKVSGKNGHILLKRQRQPFGVKIIHPLLQTSVESPCAKKCSHMCVLAPGPRAVCKCPFGLLLAEDGLSC</sequence>
<dbReference type="InterPro" id="IPR009030">
    <property type="entry name" value="Growth_fac_rcpt_cys_sf"/>
</dbReference>
<feature type="disulfide bond" evidence="14">
    <location>
        <begin position="195"/>
        <end position="207"/>
    </location>
</feature>
<keyword evidence="7" id="KW-0677">Repeat</keyword>
<reference evidence="17" key="3">
    <citation type="submission" date="2025-09" db="UniProtKB">
        <authorList>
            <consortium name="Ensembl"/>
        </authorList>
    </citation>
    <scope>IDENTIFICATION</scope>
</reference>
<dbReference type="PROSITE" id="PS50068">
    <property type="entry name" value="LDLRA_2"/>
    <property type="match status" value="7"/>
</dbReference>
<keyword evidence="3 13" id="KW-0245">EGF-like domain</keyword>
<dbReference type="CDD" id="cd00112">
    <property type="entry name" value="LDLa"/>
    <property type="match status" value="7"/>
</dbReference>
<dbReference type="GO" id="GO:0016324">
    <property type="term" value="C:apical plasma membrane"/>
    <property type="evidence" value="ECO:0007669"/>
    <property type="project" value="TreeGrafter"/>
</dbReference>
<dbReference type="Gene3D" id="4.10.1220.10">
    <property type="entry name" value="EGF-type module"/>
    <property type="match status" value="2"/>
</dbReference>
<feature type="disulfide bond" evidence="14">
    <location>
        <begin position="202"/>
        <end position="220"/>
    </location>
</feature>
<keyword evidence="9" id="KW-0472">Membrane</keyword>
<dbReference type="PANTHER" id="PTHR22722:SF12">
    <property type="entry name" value="EGF-LIKE DOMAIN-CONTAINING PROTEIN"/>
    <property type="match status" value="1"/>
</dbReference>
<dbReference type="GO" id="GO:0043235">
    <property type="term" value="C:receptor complex"/>
    <property type="evidence" value="ECO:0007669"/>
    <property type="project" value="TreeGrafter"/>
</dbReference>
<comment type="similarity">
    <text evidence="2">Belongs to the LDLR family.</text>
</comment>
<evidence type="ECO:0000256" key="7">
    <source>
        <dbReference type="ARBA" id="ARBA00022737"/>
    </source>
</evidence>
<evidence type="ECO:0000256" key="3">
    <source>
        <dbReference type="ARBA" id="ARBA00022536"/>
    </source>
</evidence>
<dbReference type="Ensembl" id="ENSTNIT00000014579.1">
    <property type="protein sequence ID" value="ENSTNIP00000014380.1"/>
    <property type="gene ID" value="ENSTNIG00000011435.1"/>
</dbReference>
<dbReference type="FunFam" id="2.120.10.30:FF:000241">
    <property type="entry name" value="Low-density lipoprotein receptor-related protein 6"/>
    <property type="match status" value="1"/>
</dbReference>
<dbReference type="InterPro" id="IPR000742">
    <property type="entry name" value="EGF"/>
</dbReference>
<reference evidence="17" key="2">
    <citation type="submission" date="2025-08" db="UniProtKB">
        <authorList>
            <consortium name="Ensembl"/>
        </authorList>
    </citation>
    <scope>IDENTIFICATION</scope>
</reference>
<comment type="subcellular location">
    <subcellularLocation>
        <location evidence="1">Membrane</location>
        <topology evidence="1">Single-pass membrane protein</topology>
    </subcellularLocation>
</comment>
<dbReference type="Gene3D" id="2.120.10.30">
    <property type="entry name" value="TolB, C-terminal domain"/>
    <property type="match status" value="1"/>
</dbReference>
<reference evidence="18" key="1">
    <citation type="journal article" date="2004" name="Nature">
        <title>Genome duplication in the teleost fish Tetraodon nigroviridis reveals the early vertebrate proto-karyotype.</title>
        <authorList>
            <person name="Jaillon O."/>
            <person name="Aury J.-M."/>
            <person name="Brunet F."/>
            <person name="Petit J.-L."/>
            <person name="Stange-Thomann N."/>
            <person name="Mauceli E."/>
            <person name="Bouneau L."/>
            <person name="Fischer C."/>
            <person name="Ozouf-Costaz C."/>
            <person name="Bernot A."/>
            <person name="Nicaud S."/>
            <person name="Jaffe D."/>
            <person name="Fisher S."/>
            <person name="Lutfalla G."/>
            <person name="Dossat C."/>
            <person name="Segurens B."/>
            <person name="Dasilva C."/>
            <person name="Salanoubat M."/>
            <person name="Levy M."/>
            <person name="Boudet N."/>
            <person name="Castellano S."/>
            <person name="Anthouard V."/>
            <person name="Jubin C."/>
            <person name="Castelli V."/>
            <person name="Katinka M."/>
            <person name="Vacherie B."/>
            <person name="Biemont C."/>
            <person name="Skalli Z."/>
            <person name="Cattolico L."/>
            <person name="Poulain J."/>
            <person name="De Berardinis V."/>
            <person name="Cruaud C."/>
            <person name="Duprat S."/>
            <person name="Brottier P."/>
            <person name="Coutanceau J.-P."/>
            <person name="Gouzy J."/>
            <person name="Parra G."/>
            <person name="Lardier G."/>
            <person name="Chapple C."/>
            <person name="McKernan K.J."/>
            <person name="McEwan P."/>
            <person name="Bosak S."/>
            <person name="Kellis M."/>
            <person name="Volff J.-N."/>
            <person name="Guigo R."/>
            <person name="Zody M.C."/>
            <person name="Mesirov J."/>
            <person name="Lindblad-Toh K."/>
            <person name="Birren B."/>
            <person name="Nusbaum C."/>
            <person name="Kahn D."/>
            <person name="Robinson-Rechavi M."/>
            <person name="Laudet V."/>
            <person name="Schachter V."/>
            <person name="Quetier F."/>
            <person name="Saurin W."/>
            <person name="Scarpelli C."/>
            <person name="Wincker P."/>
            <person name="Lander E.S."/>
            <person name="Weissenbach J."/>
            <person name="Roest Crollius H."/>
        </authorList>
    </citation>
    <scope>NUCLEOTIDE SEQUENCE [LARGE SCALE GENOMIC DNA]</scope>
</reference>
<dbReference type="InterPro" id="IPR002172">
    <property type="entry name" value="LDrepeatLR_classA_rpt"/>
</dbReference>
<dbReference type="GO" id="GO:0006898">
    <property type="term" value="P:receptor-mediated endocytosis"/>
    <property type="evidence" value="ECO:0007669"/>
    <property type="project" value="TreeGrafter"/>
</dbReference>
<evidence type="ECO:0000256" key="11">
    <source>
        <dbReference type="ARBA" id="ARBA00023170"/>
    </source>
</evidence>
<dbReference type="InterPro" id="IPR023415">
    <property type="entry name" value="LDLR_class-A_CS"/>
</dbReference>
<dbReference type="SMART" id="SM00179">
    <property type="entry name" value="EGF_CA"/>
    <property type="match status" value="1"/>
</dbReference>
<dbReference type="Gene3D" id="4.10.400.10">
    <property type="entry name" value="Low-density Lipoprotein Receptor"/>
    <property type="match status" value="5"/>
</dbReference>
<dbReference type="SMART" id="SM00135">
    <property type="entry name" value="LY"/>
    <property type="match status" value="5"/>
</dbReference>
<feature type="domain" description="EGF-like" evidence="16">
    <location>
        <begin position="313"/>
        <end position="352"/>
    </location>
</feature>
<evidence type="ECO:0000256" key="13">
    <source>
        <dbReference type="PROSITE-ProRule" id="PRU00076"/>
    </source>
</evidence>
<evidence type="ECO:0000256" key="14">
    <source>
        <dbReference type="PROSITE-ProRule" id="PRU00124"/>
    </source>
</evidence>
<dbReference type="HOGENOM" id="CLU_008163_4_0_1"/>
<keyword evidence="4" id="KW-0254">Endocytosis</keyword>
<dbReference type="InterPro" id="IPR011042">
    <property type="entry name" value="6-blade_b-propeller_TolB-like"/>
</dbReference>
<name>H3D1J3_TETNG</name>
<evidence type="ECO:0000259" key="16">
    <source>
        <dbReference type="PROSITE" id="PS50026"/>
    </source>
</evidence>
<evidence type="ECO:0000256" key="1">
    <source>
        <dbReference type="ARBA" id="ARBA00004167"/>
    </source>
</evidence>
<dbReference type="Pfam" id="PF12662">
    <property type="entry name" value="cEGF"/>
    <property type="match status" value="1"/>
</dbReference>
<evidence type="ECO:0000313" key="18">
    <source>
        <dbReference type="Proteomes" id="UP000007303"/>
    </source>
</evidence>
<evidence type="ECO:0000256" key="6">
    <source>
        <dbReference type="ARBA" id="ARBA00022729"/>
    </source>
</evidence>
<dbReference type="PROSITE" id="PS01187">
    <property type="entry name" value="EGF_CA"/>
    <property type="match status" value="1"/>
</dbReference>
<dbReference type="InterPro" id="IPR051221">
    <property type="entry name" value="LDLR-related"/>
</dbReference>
<keyword evidence="12" id="KW-0325">Glycoprotein</keyword>
<comment type="caution">
    <text evidence="13">Lacks conserved residue(s) required for the propagation of feature annotation.</text>
</comment>
<dbReference type="InterPro" id="IPR018097">
    <property type="entry name" value="EGF_Ca-bd_CS"/>
</dbReference>
<dbReference type="Pfam" id="PF00058">
    <property type="entry name" value="Ldl_recept_b"/>
    <property type="match status" value="2"/>
</dbReference>
<feature type="disulfide bond" evidence="14">
    <location>
        <begin position="136"/>
        <end position="151"/>
    </location>
</feature>
<feature type="disulfide bond" evidence="14">
    <location>
        <begin position="236"/>
        <end position="248"/>
    </location>
</feature>
<dbReference type="GO" id="GO:0005509">
    <property type="term" value="F:calcium ion binding"/>
    <property type="evidence" value="ECO:0007669"/>
    <property type="project" value="InterPro"/>
</dbReference>
<dbReference type="InterPro" id="IPR000033">
    <property type="entry name" value="LDLR_classB_rpt"/>
</dbReference>
<feature type="disulfide bond" evidence="14">
    <location>
        <begin position="103"/>
        <end position="118"/>
    </location>
</feature>
<evidence type="ECO:0000256" key="8">
    <source>
        <dbReference type="ARBA" id="ARBA00022989"/>
    </source>
</evidence>
<keyword evidence="11" id="KW-0675">Receptor</keyword>
<protein>
    <recommendedName>
        <fullName evidence="16">EGF-like domain-containing protein</fullName>
    </recommendedName>
</protein>
<evidence type="ECO:0000313" key="17">
    <source>
        <dbReference type="Ensembl" id="ENSTNIP00000014380.1"/>
    </source>
</evidence>
<dbReference type="PROSITE" id="PS51120">
    <property type="entry name" value="LDLRB"/>
    <property type="match status" value="2"/>
</dbReference>
<dbReference type="PROSITE" id="PS01209">
    <property type="entry name" value="LDLRA_1"/>
    <property type="match status" value="3"/>
</dbReference>
<feature type="disulfide bond" evidence="13">
    <location>
        <begin position="317"/>
        <end position="327"/>
    </location>
</feature>
<dbReference type="SUPFAM" id="SSF63825">
    <property type="entry name" value="YWTD domain"/>
    <property type="match status" value="1"/>
</dbReference>
<organism evidence="17 18">
    <name type="scientific">Tetraodon nigroviridis</name>
    <name type="common">Spotted green pufferfish</name>
    <name type="synonym">Chelonodon nigroviridis</name>
    <dbReference type="NCBI Taxonomy" id="99883"/>
    <lineage>
        <taxon>Eukaryota</taxon>
        <taxon>Metazoa</taxon>
        <taxon>Chordata</taxon>
        <taxon>Craniata</taxon>
        <taxon>Vertebrata</taxon>
        <taxon>Euteleostomi</taxon>
        <taxon>Actinopterygii</taxon>
        <taxon>Neopterygii</taxon>
        <taxon>Teleostei</taxon>
        <taxon>Neoteleostei</taxon>
        <taxon>Acanthomorphata</taxon>
        <taxon>Eupercaria</taxon>
        <taxon>Tetraodontiformes</taxon>
        <taxon>Tetradontoidea</taxon>
        <taxon>Tetraodontidae</taxon>
        <taxon>Tetraodon</taxon>
    </lineage>
</organism>
<feature type="disulfide bond" evidence="14">
    <location>
        <begin position="243"/>
        <end position="261"/>
    </location>
</feature>
<evidence type="ECO:0000256" key="2">
    <source>
        <dbReference type="ARBA" id="ARBA00009939"/>
    </source>
</evidence>
<dbReference type="Pfam" id="PF00008">
    <property type="entry name" value="EGF"/>
    <property type="match status" value="1"/>
</dbReference>
<dbReference type="GO" id="GO:0042562">
    <property type="term" value="F:hormone binding"/>
    <property type="evidence" value="ECO:0007669"/>
    <property type="project" value="TreeGrafter"/>
</dbReference>
<keyword evidence="5" id="KW-0812">Transmembrane</keyword>
<proteinExistence type="inferred from homology"/>
<dbReference type="SMART" id="SM00192">
    <property type="entry name" value="LDLa"/>
    <property type="match status" value="7"/>
</dbReference>
<dbReference type="Proteomes" id="UP000007303">
    <property type="component" value="Unassembled WGS sequence"/>
</dbReference>
<keyword evidence="10 13" id="KW-1015">Disulfide bond</keyword>
<dbReference type="GeneTree" id="ENSGT00940000162544"/>
<dbReference type="PROSITE" id="PS00010">
    <property type="entry name" value="ASX_HYDROXYL"/>
    <property type="match status" value="1"/>
</dbReference>
<evidence type="ECO:0000256" key="15">
    <source>
        <dbReference type="PROSITE-ProRule" id="PRU00461"/>
    </source>
</evidence>